<dbReference type="AlphaFoldDB" id="A0A7Z0C0Q9"/>
<dbReference type="Gene3D" id="3.40.50.720">
    <property type="entry name" value="NAD(P)-binding Rossmann-like Domain"/>
    <property type="match status" value="1"/>
</dbReference>
<dbReference type="Pfam" id="PF00106">
    <property type="entry name" value="adh_short"/>
    <property type="match status" value="1"/>
</dbReference>
<accession>A0A7Z0C0Q9</accession>
<dbReference type="InterPro" id="IPR002347">
    <property type="entry name" value="SDR_fam"/>
</dbReference>
<dbReference type="PANTHER" id="PTHR43157:SF31">
    <property type="entry name" value="PHOSPHATIDYLINOSITOL-GLYCAN BIOSYNTHESIS CLASS F PROTEIN"/>
    <property type="match status" value="1"/>
</dbReference>
<dbReference type="Proteomes" id="UP000537326">
    <property type="component" value="Unassembled WGS sequence"/>
</dbReference>
<dbReference type="PANTHER" id="PTHR43157">
    <property type="entry name" value="PHOSPHATIDYLINOSITOL-GLYCAN BIOSYNTHESIS CLASS F PROTEIN-RELATED"/>
    <property type="match status" value="1"/>
</dbReference>
<evidence type="ECO:0000256" key="1">
    <source>
        <dbReference type="ARBA" id="ARBA00023002"/>
    </source>
</evidence>
<keyword evidence="3" id="KW-1185">Reference proteome</keyword>
<dbReference type="CDD" id="cd05327">
    <property type="entry name" value="retinol-DH_like_SDR_c_like"/>
    <property type="match status" value="1"/>
</dbReference>
<dbReference type="RefSeq" id="WP_179529984.1">
    <property type="nucleotide sequence ID" value="NZ_BAAAPP010000002.1"/>
</dbReference>
<protein>
    <submittedName>
        <fullName evidence="2">NAD(P)-dependent dehydrogenase (Short-subunit alcohol dehydrogenase family)</fullName>
    </submittedName>
</protein>
<organism evidence="2 3">
    <name type="scientific">Nocardioides marinus</name>
    <dbReference type="NCBI Taxonomy" id="374514"/>
    <lineage>
        <taxon>Bacteria</taxon>
        <taxon>Bacillati</taxon>
        <taxon>Actinomycetota</taxon>
        <taxon>Actinomycetes</taxon>
        <taxon>Propionibacteriales</taxon>
        <taxon>Nocardioidaceae</taxon>
        <taxon>Nocardioides</taxon>
    </lineage>
</organism>
<proteinExistence type="predicted"/>
<gene>
    <name evidence="2" type="ORF">BKA05_000450</name>
</gene>
<dbReference type="EMBL" id="JACBZI010000001">
    <property type="protein sequence ID" value="NYI08935.1"/>
    <property type="molecule type" value="Genomic_DNA"/>
</dbReference>
<reference evidence="2 3" key="1">
    <citation type="submission" date="2020-07" db="EMBL/GenBank/DDBJ databases">
        <title>Sequencing the genomes of 1000 actinobacteria strains.</title>
        <authorList>
            <person name="Klenk H.-P."/>
        </authorList>
    </citation>
    <scope>NUCLEOTIDE SEQUENCE [LARGE SCALE GENOMIC DNA]</scope>
    <source>
        <strain evidence="2 3">DSM 18248</strain>
    </source>
</reference>
<dbReference type="SUPFAM" id="SSF51735">
    <property type="entry name" value="NAD(P)-binding Rossmann-fold domains"/>
    <property type="match status" value="1"/>
</dbReference>
<keyword evidence="1" id="KW-0560">Oxidoreductase</keyword>
<evidence type="ECO:0000313" key="3">
    <source>
        <dbReference type="Proteomes" id="UP000537326"/>
    </source>
</evidence>
<dbReference type="GO" id="GO:0016491">
    <property type="term" value="F:oxidoreductase activity"/>
    <property type="evidence" value="ECO:0007669"/>
    <property type="project" value="UniProtKB-KW"/>
</dbReference>
<dbReference type="PRINTS" id="PR00081">
    <property type="entry name" value="GDHRDH"/>
</dbReference>
<evidence type="ECO:0000313" key="2">
    <source>
        <dbReference type="EMBL" id="NYI08935.1"/>
    </source>
</evidence>
<sequence length="291" mass="30788">MSSDRPGLPDLTGRTYVVTGANSGLGLETARKLAAAGGHVVLAVRDTGKGEAAAAELDGSTEVAELDLADLSSVRAFAASWGEREITTLVNNAGIMMVAQGRTVDGFERQLGTNHLGHFALTNLLLPQVSDRVVTVSSGLHNGPQLDFDDLDLERSYKPTRAYQQSKLANLLFTAELQRRLSEAGSTVVAHACHPGYSATNLQSHHANPLMNKLMWLGNKVVATSAEFGARPTVHAVTADLPPNSYIGPSGFQGLRGAPGPNPRSAQARDVDAAGRLWEVSEERTGTAFPL</sequence>
<dbReference type="InterPro" id="IPR036291">
    <property type="entry name" value="NAD(P)-bd_dom_sf"/>
</dbReference>
<comment type="caution">
    <text evidence="2">The sequence shown here is derived from an EMBL/GenBank/DDBJ whole genome shotgun (WGS) entry which is preliminary data.</text>
</comment>
<dbReference type="NCBIfam" id="NF004846">
    <property type="entry name" value="PRK06197.1"/>
    <property type="match status" value="1"/>
</dbReference>
<name>A0A7Z0C0Q9_9ACTN</name>